<sequence>MAGKTDPSTDIKVYTTAERRAVIEQGPGSVVVLEAEQILAVIKQLHACYDYCAVWKPTEQE</sequence>
<comment type="caution">
    <text evidence="1">The sequence shown here is derived from an EMBL/GenBank/DDBJ whole genome shotgun (WGS) entry which is preliminary data.</text>
</comment>
<dbReference type="Proteomes" id="UP001595904">
    <property type="component" value="Unassembled WGS sequence"/>
</dbReference>
<gene>
    <name evidence="1" type="ORF">ACFPN2_31520</name>
</gene>
<dbReference type="EMBL" id="JBHSDU010000015">
    <property type="protein sequence ID" value="MFC4313645.1"/>
    <property type="molecule type" value="Genomic_DNA"/>
</dbReference>
<accession>A0ABV8T2V8</accession>
<dbReference type="RefSeq" id="WP_380604145.1">
    <property type="nucleotide sequence ID" value="NZ_JBHSDU010000015.1"/>
</dbReference>
<keyword evidence="2" id="KW-1185">Reference proteome</keyword>
<evidence type="ECO:0000313" key="1">
    <source>
        <dbReference type="EMBL" id="MFC4313645.1"/>
    </source>
</evidence>
<name>A0ABV8T2V8_9GAMM</name>
<evidence type="ECO:0000313" key="2">
    <source>
        <dbReference type="Proteomes" id="UP001595904"/>
    </source>
</evidence>
<organism evidence="1 2">
    <name type="scientific">Steroidobacter flavus</name>
    <dbReference type="NCBI Taxonomy" id="1842136"/>
    <lineage>
        <taxon>Bacteria</taxon>
        <taxon>Pseudomonadati</taxon>
        <taxon>Pseudomonadota</taxon>
        <taxon>Gammaproteobacteria</taxon>
        <taxon>Steroidobacterales</taxon>
        <taxon>Steroidobacteraceae</taxon>
        <taxon>Steroidobacter</taxon>
    </lineage>
</organism>
<proteinExistence type="predicted"/>
<protein>
    <submittedName>
        <fullName evidence="1">Uncharacterized protein</fullName>
    </submittedName>
</protein>
<reference evidence="2" key="1">
    <citation type="journal article" date="2019" name="Int. J. Syst. Evol. Microbiol.">
        <title>The Global Catalogue of Microorganisms (GCM) 10K type strain sequencing project: providing services to taxonomists for standard genome sequencing and annotation.</title>
        <authorList>
            <consortium name="The Broad Institute Genomics Platform"/>
            <consortium name="The Broad Institute Genome Sequencing Center for Infectious Disease"/>
            <person name="Wu L."/>
            <person name="Ma J."/>
        </authorList>
    </citation>
    <scope>NUCLEOTIDE SEQUENCE [LARGE SCALE GENOMIC DNA]</scope>
    <source>
        <strain evidence="2">CGMCC 1.10759</strain>
    </source>
</reference>